<evidence type="ECO:0000256" key="1">
    <source>
        <dbReference type="ARBA" id="ARBA00001957"/>
    </source>
</evidence>
<dbReference type="Gene3D" id="1.10.1200.10">
    <property type="entry name" value="ACP-like"/>
    <property type="match status" value="3"/>
</dbReference>
<dbReference type="OrthoDB" id="8612214at2"/>
<comment type="caution">
    <text evidence="6">The sequence shown here is derived from an EMBL/GenBank/DDBJ whole genome shotgun (WGS) entry which is preliminary data.</text>
</comment>
<dbReference type="Pfam" id="PF13193">
    <property type="entry name" value="AMP-binding_C"/>
    <property type="match status" value="3"/>
</dbReference>
<comment type="cofactor">
    <cofactor evidence="1">
        <name>pantetheine 4'-phosphate</name>
        <dbReference type="ChEBI" id="CHEBI:47942"/>
    </cofactor>
</comment>
<dbReference type="PANTHER" id="PTHR45527">
    <property type="entry name" value="NONRIBOSOMAL PEPTIDE SYNTHETASE"/>
    <property type="match status" value="1"/>
</dbReference>
<evidence type="ECO:0000259" key="5">
    <source>
        <dbReference type="PROSITE" id="PS50075"/>
    </source>
</evidence>
<dbReference type="GO" id="GO:0044550">
    <property type="term" value="P:secondary metabolite biosynthetic process"/>
    <property type="evidence" value="ECO:0007669"/>
    <property type="project" value="UniProtKB-ARBA"/>
</dbReference>
<dbReference type="FunFam" id="3.30.300.30:FF:000010">
    <property type="entry name" value="Enterobactin synthetase component F"/>
    <property type="match status" value="2"/>
</dbReference>
<feature type="region of interest" description="Disordered" evidence="4">
    <location>
        <begin position="617"/>
        <end position="642"/>
    </location>
</feature>
<keyword evidence="6" id="KW-0689">Ribosomal protein</keyword>
<proteinExistence type="predicted"/>
<dbReference type="InterPro" id="IPR023213">
    <property type="entry name" value="CAT-like_dom_sf"/>
</dbReference>
<dbReference type="Gene3D" id="3.30.559.10">
    <property type="entry name" value="Chloramphenicol acetyltransferase-like domain"/>
    <property type="match status" value="3"/>
</dbReference>
<dbReference type="PROSITE" id="PS00455">
    <property type="entry name" value="AMP_BINDING"/>
    <property type="match status" value="3"/>
</dbReference>
<dbReference type="Gene3D" id="3.30.559.30">
    <property type="entry name" value="Nonribosomal peptide synthetase, condensation domain"/>
    <property type="match status" value="3"/>
</dbReference>
<dbReference type="CDD" id="cd12117">
    <property type="entry name" value="A_NRPS_Srf_like"/>
    <property type="match status" value="1"/>
</dbReference>
<dbReference type="InterPro" id="IPR000873">
    <property type="entry name" value="AMP-dep_synth/lig_dom"/>
</dbReference>
<dbReference type="STRING" id="1000565.METUNv1_03577"/>
<feature type="domain" description="Carrier" evidence="5">
    <location>
        <begin position="3090"/>
        <end position="3166"/>
    </location>
</feature>
<dbReference type="PANTHER" id="PTHR45527:SF1">
    <property type="entry name" value="FATTY ACID SYNTHASE"/>
    <property type="match status" value="1"/>
</dbReference>
<dbReference type="InterPro" id="IPR025110">
    <property type="entry name" value="AMP-bd_C"/>
</dbReference>
<dbReference type="Gene3D" id="3.30.300.30">
    <property type="match status" value="3"/>
</dbReference>
<dbReference type="GO" id="GO:0003824">
    <property type="term" value="F:catalytic activity"/>
    <property type="evidence" value="ECO:0007669"/>
    <property type="project" value="InterPro"/>
</dbReference>
<dbReference type="GO" id="GO:0072330">
    <property type="term" value="P:monocarboxylic acid biosynthetic process"/>
    <property type="evidence" value="ECO:0007669"/>
    <property type="project" value="UniProtKB-ARBA"/>
</dbReference>
<dbReference type="InterPro" id="IPR045851">
    <property type="entry name" value="AMP-bd_C_sf"/>
</dbReference>
<evidence type="ECO:0000313" key="7">
    <source>
        <dbReference type="Proteomes" id="UP000005019"/>
    </source>
</evidence>
<dbReference type="Pfam" id="PF00550">
    <property type="entry name" value="PP-binding"/>
    <property type="match status" value="3"/>
</dbReference>
<dbReference type="RefSeq" id="WP_008064076.1">
    <property type="nucleotide sequence ID" value="NZ_AFHG01000058.1"/>
</dbReference>
<dbReference type="Pfam" id="PF00975">
    <property type="entry name" value="Thioesterase"/>
    <property type="match status" value="1"/>
</dbReference>
<dbReference type="CDD" id="cd05930">
    <property type="entry name" value="A_NRPS"/>
    <property type="match status" value="2"/>
</dbReference>
<dbReference type="InterPro" id="IPR009081">
    <property type="entry name" value="PP-bd_ACP"/>
</dbReference>
<dbReference type="Proteomes" id="UP000005019">
    <property type="component" value="Unassembled WGS sequence"/>
</dbReference>
<feature type="region of interest" description="Disordered" evidence="4">
    <location>
        <begin position="24"/>
        <end position="52"/>
    </location>
</feature>
<dbReference type="GO" id="GO:0005840">
    <property type="term" value="C:ribosome"/>
    <property type="evidence" value="ECO:0007669"/>
    <property type="project" value="UniProtKB-KW"/>
</dbReference>
<dbReference type="FunFam" id="3.40.50.980:FF:000001">
    <property type="entry name" value="Non-ribosomal peptide synthetase"/>
    <property type="match status" value="2"/>
</dbReference>
<dbReference type="InterPro" id="IPR029058">
    <property type="entry name" value="AB_hydrolase_fold"/>
</dbReference>
<dbReference type="PROSITE" id="PS00012">
    <property type="entry name" value="PHOSPHOPANTETHEINE"/>
    <property type="match status" value="3"/>
</dbReference>
<reference evidence="6 7" key="1">
    <citation type="journal article" date="2011" name="J. Bacteriol.">
        <title>Genome sequence of Methyloversatilis universalis FAM5T, a methylotrophic representative of the order Rhodocyclales.</title>
        <authorList>
            <person name="Kittichotirat W."/>
            <person name="Good N.M."/>
            <person name="Hall R."/>
            <person name="Bringel F."/>
            <person name="Lajus A."/>
            <person name="Medigue C."/>
            <person name="Smalley N.E."/>
            <person name="Beck D."/>
            <person name="Bumgarner R."/>
            <person name="Vuilleumier S."/>
            <person name="Kalyuzhnaya M.G."/>
        </authorList>
    </citation>
    <scope>NUCLEOTIDE SEQUENCE [LARGE SCALE GENOMIC DNA]</scope>
    <source>
        <strain evidence="7">ATCC BAA-1314 / JCM 13912 / FAM5</strain>
    </source>
</reference>
<dbReference type="SMART" id="SM00823">
    <property type="entry name" value="PKS_PP"/>
    <property type="match status" value="3"/>
</dbReference>
<dbReference type="InterPro" id="IPR001242">
    <property type="entry name" value="Condensation_dom"/>
</dbReference>
<dbReference type="Pfam" id="PF00668">
    <property type="entry name" value="Condensation"/>
    <property type="match status" value="3"/>
</dbReference>
<dbReference type="CDD" id="cd19531">
    <property type="entry name" value="LCL_NRPS-like"/>
    <property type="match status" value="3"/>
</dbReference>
<dbReference type="GO" id="GO:0031177">
    <property type="term" value="F:phosphopantetheine binding"/>
    <property type="evidence" value="ECO:0007669"/>
    <property type="project" value="InterPro"/>
</dbReference>
<keyword evidence="2" id="KW-0596">Phosphopantetheine</keyword>
<dbReference type="InterPro" id="IPR020802">
    <property type="entry name" value="TesA-like"/>
</dbReference>
<dbReference type="SUPFAM" id="SSF53474">
    <property type="entry name" value="alpha/beta-Hydrolases"/>
    <property type="match status" value="1"/>
</dbReference>
<evidence type="ECO:0000256" key="4">
    <source>
        <dbReference type="SAM" id="MobiDB-lite"/>
    </source>
</evidence>
<dbReference type="NCBIfam" id="TIGR01733">
    <property type="entry name" value="AA-adenyl-dom"/>
    <property type="match status" value="3"/>
</dbReference>
<dbReference type="InterPro" id="IPR001031">
    <property type="entry name" value="Thioesterase"/>
</dbReference>
<dbReference type="InterPro" id="IPR020845">
    <property type="entry name" value="AMP-binding_CS"/>
</dbReference>
<dbReference type="PROSITE" id="PS50075">
    <property type="entry name" value="CARRIER"/>
    <property type="match status" value="3"/>
</dbReference>
<dbReference type="InterPro" id="IPR042099">
    <property type="entry name" value="ANL_N_sf"/>
</dbReference>
<dbReference type="InterPro" id="IPR006162">
    <property type="entry name" value="Ppantetheine_attach_site"/>
</dbReference>
<dbReference type="InterPro" id="IPR036736">
    <property type="entry name" value="ACP-like_sf"/>
</dbReference>
<feature type="domain" description="Carrier" evidence="5">
    <location>
        <begin position="2052"/>
        <end position="2127"/>
    </location>
</feature>
<sequence>MNGRSGQLSPRQLEALRARARPDALRARARPDALRAGPAAQARTAGQTLDDGRHEQLFPASYTQTRMWLLEQWPETGTLHHAVRRWQIEGALDTVALQAALDALIARHEALRTGFAEHDGEPRQRLLSSAHCPIEFIPHDQLDAHAHRPFDLTQPPLLRVALSTASAASAPERHTLQIVLHHIVSDGWSVSVLNRELAQLYADALHHRPSALPELPLQYPDFALWQRQALTGPAFDRLLEFWRRELNELPTLALPTDHPRPARADHRGARLPITADAALTRDLHALARQHGCTLYMVLLAAFQLLLARYCAQRDVVVGTPVAGRSHPSLDPLIGFFANTLVLRADVDPALSVPRLLERVRATSLAAFDHADMPFEKLVEALRPVRDPARNPLFQVMFALRNMPAGALQLEGTDARPLPLDSGLSQFDLTLELSERDGALEGVFEYASALFEPATIERMAGHYATLLRAFARHQDRTVGTLPLLTDAERALIVERWNDTAVPRNPADTLVSLFEQQVARSPHATALVHAGTTLGYDALNRRANRLAHRLRALGVRPGAVVGVQLDTSPDWAVALIGIMKAGAICLPMDIALPAARVRWMLDDADAVLCIAQQPDGRDLGRPLLRPDDAALAGEPESDPRPDIDGGSAACVLYTSGSTGEPKGVLLEHGALCNRMLWLGSTFGLGTDDAMLTQASPGFDVSVGQLFAPLLHGGRCVLVDAARRADSSALLTLTRAHGVTLWDVTPAMLHLLVDETDFPLCGTLRHVFCGGEAMDAELGRRFAARSQARLHNLYGPTEAAIDTTWWTWQNDSGDLPTDAPAEAPPIGRPIANAQVRVLDAENQPVPVGVEGELFIGGAGLARGYLKRPELSAERFVPDPFSRVPGARLYRTGDRVRWRADGSLSFAGRQDRQIKLRGFRIEPGEIEAALDALPGVRQAAVMPDGNSRLIAWAAGDGLDAAALRSALARTLPDYMLPSSIVLLPQLPLTLNGKVDRDALPRPARDVAGEGRSAARSPRQQALAELWADVLERPAVGADDSFFELGGHSLLAARLASRIRQLFGVDLPLRAVFDAPTVSAMDALLQSLRSDGRPQPAAPQRMAHGDELPCAFAQSRLWFVERWGASAGLYHVVSRWQIEGALDTVALQAALDALIARHEALRTGFAEHDGEPRQRLLSSAHCPIEFIPHDQLDAHAHRPFDLTQPPLLRVALSTASAPERHTLQIVLHHIVSDGWSVSVLNRELAQLYADALHHRPSALPELPLQYPDFALWQRQALTGPAFDRLLDFWRRALDDLPTLALPTDHPRPARADHRGARLPITVDAALTRDLHALARQHGCTLYMVLLAAFQLLLARYCAQRDVVVGTPVAGRSHPSLDPLIGFFANTLVLRADVDPALSVPRLLERVRAASLAAFDHADMPFEKLVEALRPVRDPARNPLFQVMFALQNAPADTLALSGVKVSAEDTPHVHAKFDLMLDLAERDDAIEGVFEYASALFEPATIERMAGHYATLLRAFARHQDRTVGTLPLLTDAERALIVERWNDTAVPRNPADTLVSLFEQQVARSPHATALVHAGTTLGYDALNRRANRLAHRLRALGVGPDIVVAVRMQRSVDLVVAILATQKAGGAWLPIDPDYPASRAQFMCDDASAPVLLTQRALKSDFDAGSAHVLCLDDTAAPADGPDHDPPPLAGPDHLAYVIYTSGSTGRPKGVMVSHAAICNHMHWMRSEFGFAADDRILLKTGISADASVWELLAPLLCGGQLVLADEGIPRDPALLVRQVERDRITVMQAVPSLLRALVEEHGFTGAPSLRQMFCGGEALAPDLVRRFLTGSGARLHNLYGPTEAAIDATWWTCSRDDDEIPIGRPIANMRAHVLDGCMQPVPVGVAGELYLGGIGLARAYLGRPELTAERFVADPFSSDPGARLYRTGDRVRRRADGSLLFLQRTDHQIKLRGFRIEPGEIEAALTADPSVAEAVVVLREDRPGDPRLVAYVRGRDGRPDTAALRQSLTQTLPAHMLPSAVLALDRMPRTPHGKLDRDALPAPDFAASQGVATGSRSPVEAMLCELWADVLALPQAGPHDHFFDLGGHSLLAVRLVSRIGRLFNIHLPLSTLFEAPTPAELAPRLQSLRQVLPAETTVAVTASSDAGQAPCTPAQAALWFIERWSERPGLYHIVERWNLPEGWDADTLQRALDALVARHPSLRTGFIEIDGEPVQRIDASARCPLERISPDDADAHAQRAFALDQPPLARAALWPGPDGRTILQWVVHHLVSDGWSQSVLRRDLSALYDGERAGRPASLSPLRLSCADHAARLQARLAGPRGAQLLDYWRSALADLPVLDLPTDRPRPAQPDYAGASVECMLDAALTARLRALARSSGCTLYMVLLAAWALLLARWSRQDDVAIGTPVAGRDQGEFDGVAGLFVNTLVMRIAVAADQPLPALLADVRSRVLAAFDHADQPFEGLVRALQPTRERGRNPLFQTLFVLQPADDLRLQLGGHPADALPVSRPIAKFDLTLEVREAGQALQMSIEYACALFDHDTVARMAGHLCTLLHAFADHGDRAVATLPLLTAGELQALHAFNESATGYPADATLASLFEQVVARRPHAVALTGDGHTLSYGELNARANRIAHRLRALGAGPDRCVGLCMKRSLDQAVALLGIVKAGAAYLPVDPDYPAARIDYMLRDAGVTVVLAAHDAPALDGVQRLQLDDAGIAAAPADNPPPAGDARSLAYVLYTSGSTGQPKGVMVEQRSVVRLVRDTAYAKLDADETFLLLAPPTFDAATFELWGALLNGARCVVHPEAVPTAAGLEAVIREQGVSTLWLTAALFNTLIDERPEALRGLRQLLTGGEALSVPHVRRAQAALPGVTLINGYGPTEGTTFTCCHTIASPLPEDCTAVPIGRPIANTTVHVLDAAMQPVPVGVEGELWIGGAGVARGYLGRPDLSAERFVPDPWSAEPGARLYRSGDRVRWRADGTLDFIGRNDEQIKLRGFRIEPGEIEAALAALPGVQQAAVMLRTTPAGERRLLAWVAGEALDGAALRSRLAAQLPTYMLPSAVIALERFPLTANGKLDRARLPDPAAASGGTAGARPRDAAERHLLAIWESLFGRDGLSVEDDFFAIGGHSLLAVRMADAIERSFGQRLPLDTFWFRARTVRAIAGLLRDASGRVRWPLRVPIRAGGSRPPLFCVHTIGGNLFHYFELARALPDDQPVIGLNAVGVGGGEPARTSVEAIAADCIAAMREQQPHGPYRIAGFSSGGTVAFEMAQQLRAAGEDIAFLGLLDTWAPGVYRRPAGSGLIGRLRARLRPLLQRDRITHALLHALGLKPPGGFPDGASAHWWAHWSYRPRMYPGRVDLYIADVSRLEASDPLLGWSRRVGGNLTLHSVSGSHGLMMKPPHVDALAALIRQRLEEDMAGEAHGV</sequence>
<dbReference type="NCBIfam" id="NF003417">
    <property type="entry name" value="PRK04813.1"/>
    <property type="match status" value="3"/>
</dbReference>
<dbReference type="Gene3D" id="3.40.50.980">
    <property type="match status" value="4"/>
</dbReference>
<gene>
    <name evidence="6" type="ORF">METUNv1_03577</name>
</gene>
<keyword evidence="6" id="KW-0687">Ribonucleoprotein</keyword>
<dbReference type="SUPFAM" id="SSF52777">
    <property type="entry name" value="CoA-dependent acyltransferases"/>
    <property type="match status" value="6"/>
</dbReference>
<keyword evidence="7" id="KW-1185">Reference proteome</keyword>
<dbReference type="FunFam" id="2.30.38.10:FF:000001">
    <property type="entry name" value="Non-ribosomal peptide synthetase PvdI"/>
    <property type="match status" value="3"/>
</dbReference>
<evidence type="ECO:0000256" key="2">
    <source>
        <dbReference type="ARBA" id="ARBA00022450"/>
    </source>
</evidence>
<dbReference type="Pfam" id="PF00501">
    <property type="entry name" value="AMP-binding"/>
    <property type="match status" value="3"/>
</dbReference>
<dbReference type="SUPFAM" id="SSF56801">
    <property type="entry name" value="Acetyl-CoA synthetase-like"/>
    <property type="match status" value="3"/>
</dbReference>
<dbReference type="eggNOG" id="COG1020">
    <property type="taxonomic scope" value="Bacteria"/>
</dbReference>
<dbReference type="InterPro" id="IPR020806">
    <property type="entry name" value="PKS_PP-bd"/>
</dbReference>
<dbReference type="InterPro" id="IPR010071">
    <property type="entry name" value="AA_adenyl_dom"/>
</dbReference>
<dbReference type="GO" id="GO:0005829">
    <property type="term" value="C:cytosol"/>
    <property type="evidence" value="ECO:0007669"/>
    <property type="project" value="TreeGrafter"/>
</dbReference>
<feature type="compositionally biased region" description="Basic and acidic residues" evidence="4">
    <location>
        <begin position="617"/>
        <end position="626"/>
    </location>
</feature>
<dbReference type="SUPFAM" id="SSF47336">
    <property type="entry name" value="ACP-like"/>
    <property type="match status" value="3"/>
</dbReference>
<keyword evidence="3" id="KW-0597">Phosphoprotein</keyword>
<feature type="compositionally biased region" description="Basic and acidic residues" evidence="4">
    <location>
        <begin position="24"/>
        <end position="33"/>
    </location>
</feature>
<accession>F5RGY5</accession>
<dbReference type="GO" id="GO:0043041">
    <property type="term" value="P:amino acid activation for nonribosomal peptide biosynthetic process"/>
    <property type="evidence" value="ECO:0007669"/>
    <property type="project" value="TreeGrafter"/>
</dbReference>
<protein>
    <submittedName>
        <fullName evidence="6">Polyketide/nonribosomal protein synthase</fullName>
    </submittedName>
</protein>
<name>F5RGY5_METUF</name>
<dbReference type="Gene3D" id="2.30.38.10">
    <property type="entry name" value="Luciferase, Domain 3"/>
    <property type="match status" value="2"/>
</dbReference>
<dbReference type="Gene3D" id="3.40.50.12780">
    <property type="entry name" value="N-terminal domain of ligase-like"/>
    <property type="match status" value="1"/>
</dbReference>
<organism evidence="6 7">
    <name type="scientific">Methyloversatilis universalis (strain ATCC BAA-1314 / DSM 25237 / JCM 13912 / CCUG 52030 / FAM5)</name>
    <dbReference type="NCBI Taxonomy" id="1000565"/>
    <lineage>
        <taxon>Bacteria</taxon>
        <taxon>Pseudomonadati</taxon>
        <taxon>Pseudomonadota</taxon>
        <taxon>Betaproteobacteria</taxon>
        <taxon>Nitrosomonadales</taxon>
        <taxon>Sterolibacteriaceae</taxon>
        <taxon>Methyloversatilis</taxon>
    </lineage>
</organism>
<feature type="domain" description="Carrier" evidence="5">
    <location>
        <begin position="1009"/>
        <end position="1084"/>
    </location>
</feature>
<dbReference type="EMBL" id="AFHG01000058">
    <property type="protein sequence ID" value="EGK70189.1"/>
    <property type="molecule type" value="Genomic_DNA"/>
</dbReference>
<evidence type="ECO:0000313" key="6">
    <source>
        <dbReference type="EMBL" id="EGK70189.1"/>
    </source>
</evidence>
<dbReference type="SMART" id="SM00824">
    <property type="entry name" value="PKS_TE"/>
    <property type="match status" value="1"/>
</dbReference>
<dbReference type="FunFam" id="1.10.1200.10:FF:000016">
    <property type="entry name" value="Non-ribosomal peptide synthase"/>
    <property type="match status" value="2"/>
</dbReference>
<dbReference type="FunFam" id="3.40.50.12780:FF:000012">
    <property type="entry name" value="Non-ribosomal peptide synthetase"/>
    <property type="match status" value="3"/>
</dbReference>
<dbReference type="Gene3D" id="3.40.50.1820">
    <property type="entry name" value="alpha/beta hydrolase"/>
    <property type="match status" value="1"/>
</dbReference>
<evidence type="ECO:0000256" key="3">
    <source>
        <dbReference type="ARBA" id="ARBA00022553"/>
    </source>
</evidence>